<sequence length="67" mass="7466">MYYKLSVVVANAKFACFSRLFREPIDSIFAPLKRAILPKVARTIDVHELAKANSIIVAIDLENACIS</sequence>
<evidence type="ECO:0000313" key="2">
    <source>
        <dbReference type="Proteomes" id="UP000215256"/>
    </source>
</evidence>
<gene>
    <name evidence="1" type="ORF">CES85_3487</name>
</gene>
<dbReference type="KEGG" id="och:CES85_3487"/>
<dbReference type="Proteomes" id="UP000215256">
    <property type="component" value="Plasmid unnamed1"/>
</dbReference>
<reference evidence="1 2" key="1">
    <citation type="submission" date="2017-07" db="EMBL/GenBank/DDBJ databases">
        <title>Phylogenetic study on the rhizospheric bacterium Ochrobactrum sp. A44.</title>
        <authorList>
            <person name="Krzyzanowska D.M."/>
            <person name="Ossowicki A."/>
            <person name="Rajewska M."/>
            <person name="Maciag T."/>
            <person name="Kaczynski Z."/>
            <person name="Czerwicka M."/>
            <person name="Jafra S."/>
        </authorList>
    </citation>
    <scope>NUCLEOTIDE SEQUENCE [LARGE SCALE GENOMIC DNA]</scope>
    <source>
        <strain evidence="1 2">A44</strain>
        <plasmid evidence="1 2">unnamed1</plasmid>
    </source>
</reference>
<geneLocation type="plasmid" evidence="1 2">
    <name>unnamed1</name>
</geneLocation>
<proteinExistence type="predicted"/>
<dbReference type="EMBL" id="CP022605">
    <property type="protein sequence ID" value="ASV88705.1"/>
    <property type="molecule type" value="Genomic_DNA"/>
</dbReference>
<accession>A0A248UPP5</accession>
<keyword evidence="1" id="KW-0614">Plasmid</keyword>
<protein>
    <submittedName>
        <fullName evidence="1">Uncharacterized protein</fullName>
    </submittedName>
</protein>
<name>A0A248UPP5_9HYPH</name>
<organism evidence="1 2">
    <name type="scientific">Ochrobactrum quorumnocens</name>
    <dbReference type="NCBI Taxonomy" id="271865"/>
    <lineage>
        <taxon>Bacteria</taxon>
        <taxon>Pseudomonadati</taxon>
        <taxon>Pseudomonadota</taxon>
        <taxon>Alphaproteobacteria</taxon>
        <taxon>Hyphomicrobiales</taxon>
        <taxon>Brucellaceae</taxon>
        <taxon>Brucella/Ochrobactrum group</taxon>
        <taxon>Ochrobactrum</taxon>
    </lineage>
</organism>
<dbReference type="AlphaFoldDB" id="A0A248UPP5"/>
<evidence type="ECO:0000313" key="1">
    <source>
        <dbReference type="EMBL" id="ASV88705.1"/>
    </source>
</evidence>